<dbReference type="RefSeq" id="XP_011077688.1">
    <property type="nucleotide sequence ID" value="XM_011079386.2"/>
</dbReference>
<feature type="binding site" evidence="13">
    <location>
        <position position="97"/>
    </location>
    <ligand>
        <name>Ca(2+)</name>
        <dbReference type="ChEBI" id="CHEBI:29108"/>
    </ligand>
</feature>
<evidence type="ECO:0000256" key="6">
    <source>
        <dbReference type="ARBA" id="ARBA00022723"/>
    </source>
</evidence>
<dbReference type="CDD" id="cd04706">
    <property type="entry name" value="PLA2_plant"/>
    <property type="match status" value="1"/>
</dbReference>
<dbReference type="OrthoDB" id="1932081at2759"/>
<evidence type="ECO:0000256" key="11">
    <source>
        <dbReference type="ARBA" id="ARBA00023098"/>
    </source>
</evidence>
<dbReference type="PANTHER" id="PTHR11716">
    <property type="entry name" value="PHOSPHOLIPASE A2 FAMILY MEMBER"/>
    <property type="match status" value="1"/>
</dbReference>
<keyword evidence="15" id="KW-1185">Reference proteome</keyword>
<proteinExistence type="inferred from homology"/>
<dbReference type="PANTHER" id="PTHR11716:SF47">
    <property type="entry name" value="PHOSPHOLIPASE A2-ALPHA"/>
    <property type="match status" value="1"/>
</dbReference>
<dbReference type="GeneID" id="105161637"/>
<dbReference type="SUPFAM" id="SSF48619">
    <property type="entry name" value="Phospholipase A2, PLA2"/>
    <property type="match status" value="1"/>
</dbReference>
<comment type="similarity">
    <text evidence="3">Belongs to the phospholipase A2 family.</text>
</comment>
<feature type="binding site" evidence="13">
    <location>
        <position position="122"/>
    </location>
    <ligand>
        <name>Ca(2+)</name>
        <dbReference type="ChEBI" id="CHEBI:29108"/>
    </ligand>
</feature>
<dbReference type="InterPro" id="IPR001211">
    <property type="entry name" value="PLA2"/>
</dbReference>
<dbReference type="GO" id="GO:0005509">
    <property type="term" value="F:calcium ion binding"/>
    <property type="evidence" value="ECO:0007669"/>
    <property type="project" value="InterPro"/>
</dbReference>
<dbReference type="EC" id="3.1.1.4" evidence="4"/>
<evidence type="ECO:0000256" key="3">
    <source>
        <dbReference type="ARBA" id="ARBA00007056"/>
    </source>
</evidence>
<feature type="binding site" evidence="13">
    <location>
        <position position="99"/>
    </location>
    <ligand>
        <name>Ca(2+)</name>
        <dbReference type="ChEBI" id="CHEBI:29108"/>
    </ligand>
</feature>
<dbReference type="GO" id="GO:0006644">
    <property type="term" value="P:phospholipid metabolic process"/>
    <property type="evidence" value="ECO:0007669"/>
    <property type="project" value="InterPro"/>
</dbReference>
<keyword evidence="10" id="KW-0442">Lipid degradation</keyword>
<keyword evidence="12 14" id="KW-1015">Disulfide bond</keyword>
<comment type="subcellular location">
    <subcellularLocation>
        <location evidence="2">Secreted</location>
    </subcellularLocation>
</comment>
<dbReference type="GO" id="GO:0016042">
    <property type="term" value="P:lipid catabolic process"/>
    <property type="evidence" value="ECO:0007669"/>
    <property type="project" value="UniProtKB-KW"/>
</dbReference>
<dbReference type="AlphaFoldDB" id="A0A6I9T694"/>
<evidence type="ECO:0000256" key="13">
    <source>
        <dbReference type="PIRSR" id="PIRSR601211-2"/>
    </source>
</evidence>
<organism evidence="15 16">
    <name type="scientific">Sesamum indicum</name>
    <name type="common">Oriental sesame</name>
    <name type="synonym">Sesamum orientale</name>
    <dbReference type="NCBI Taxonomy" id="4182"/>
    <lineage>
        <taxon>Eukaryota</taxon>
        <taxon>Viridiplantae</taxon>
        <taxon>Streptophyta</taxon>
        <taxon>Embryophyta</taxon>
        <taxon>Tracheophyta</taxon>
        <taxon>Spermatophyta</taxon>
        <taxon>Magnoliopsida</taxon>
        <taxon>eudicotyledons</taxon>
        <taxon>Gunneridae</taxon>
        <taxon>Pentapetalae</taxon>
        <taxon>asterids</taxon>
        <taxon>lamiids</taxon>
        <taxon>Lamiales</taxon>
        <taxon>Pedaliaceae</taxon>
        <taxon>Sesamum</taxon>
    </lineage>
</organism>
<dbReference type="Gene3D" id="1.20.90.10">
    <property type="entry name" value="Phospholipase A2 domain"/>
    <property type="match status" value="1"/>
</dbReference>
<dbReference type="PROSITE" id="PS00118">
    <property type="entry name" value="PA2_HIS"/>
    <property type="match status" value="1"/>
</dbReference>
<evidence type="ECO:0000256" key="7">
    <source>
        <dbReference type="ARBA" id="ARBA00022729"/>
    </source>
</evidence>
<dbReference type="InterPro" id="IPR036444">
    <property type="entry name" value="PLipase_A2_dom_sf"/>
</dbReference>
<evidence type="ECO:0000256" key="2">
    <source>
        <dbReference type="ARBA" id="ARBA00004613"/>
    </source>
</evidence>
<evidence type="ECO:0000256" key="10">
    <source>
        <dbReference type="ARBA" id="ARBA00022963"/>
    </source>
</evidence>
<evidence type="ECO:0000256" key="4">
    <source>
        <dbReference type="ARBA" id="ARBA00013278"/>
    </source>
</evidence>
<evidence type="ECO:0000256" key="12">
    <source>
        <dbReference type="ARBA" id="ARBA00023157"/>
    </source>
</evidence>
<dbReference type="InterPro" id="IPR033113">
    <property type="entry name" value="PLA2_histidine"/>
</dbReference>
<evidence type="ECO:0000256" key="5">
    <source>
        <dbReference type="ARBA" id="ARBA00022525"/>
    </source>
</evidence>
<keyword evidence="7" id="KW-0732">Signal</keyword>
<evidence type="ECO:0000256" key="14">
    <source>
        <dbReference type="PIRSR" id="PIRSR601211-3"/>
    </source>
</evidence>
<dbReference type="GO" id="GO:0004623">
    <property type="term" value="F:phospholipase A2 activity"/>
    <property type="evidence" value="ECO:0007669"/>
    <property type="project" value="UniProtKB-EC"/>
</dbReference>
<dbReference type="GO" id="GO:0050482">
    <property type="term" value="P:arachidonate secretion"/>
    <property type="evidence" value="ECO:0007669"/>
    <property type="project" value="InterPro"/>
</dbReference>
<accession>A0A6I9T694</accession>
<evidence type="ECO:0000256" key="1">
    <source>
        <dbReference type="ARBA" id="ARBA00001604"/>
    </source>
</evidence>
<keyword evidence="9 13" id="KW-0106">Calcium</keyword>
<keyword evidence="5" id="KW-0964">Secreted</keyword>
<evidence type="ECO:0000313" key="15">
    <source>
        <dbReference type="Proteomes" id="UP000504604"/>
    </source>
</evidence>
<sequence>MISPFINKSQPSISPAGSYLHSTSFSSPLSLQSMASTFNLAAAPLLILLFTAFSSLPLHALNIGLNAHAGLDLFKQCSRTCESMFCEAPPFLRYGKYCGLLYSGCPGEQPCDRLDACCMHHDQCISKMGNDYLSQKCNKEFLNCVEAFKRSGAPSFRGNTCQVEDVVKSINNAMRAAIVAGKVFGKP</sequence>
<dbReference type="GO" id="GO:0005576">
    <property type="term" value="C:extracellular region"/>
    <property type="evidence" value="ECO:0007669"/>
    <property type="project" value="UniProtKB-SubCell"/>
</dbReference>
<dbReference type="Proteomes" id="UP000504604">
    <property type="component" value="Linkage group LG5"/>
</dbReference>
<dbReference type="GO" id="GO:0012505">
    <property type="term" value="C:endomembrane system"/>
    <property type="evidence" value="ECO:0007669"/>
    <property type="project" value="UniProtKB-ARBA"/>
</dbReference>
<comment type="catalytic activity">
    <reaction evidence="1">
        <text>a 1,2-diacyl-sn-glycero-3-phosphocholine + H2O = a 1-acyl-sn-glycero-3-phosphocholine + a fatty acid + H(+)</text>
        <dbReference type="Rhea" id="RHEA:15801"/>
        <dbReference type="ChEBI" id="CHEBI:15377"/>
        <dbReference type="ChEBI" id="CHEBI:15378"/>
        <dbReference type="ChEBI" id="CHEBI:28868"/>
        <dbReference type="ChEBI" id="CHEBI:57643"/>
        <dbReference type="ChEBI" id="CHEBI:58168"/>
        <dbReference type="EC" id="3.1.1.4"/>
    </reaction>
</comment>
<dbReference type="InParanoid" id="A0A6I9T694"/>
<reference evidence="16" key="1">
    <citation type="submission" date="2025-08" db="UniProtKB">
        <authorList>
            <consortium name="RefSeq"/>
        </authorList>
    </citation>
    <scope>IDENTIFICATION</scope>
</reference>
<comment type="cofactor">
    <cofactor evidence="13">
        <name>Ca(2+)</name>
        <dbReference type="ChEBI" id="CHEBI:29108"/>
    </cofactor>
    <text evidence="13">Binds 1 Ca(2+) ion per subunit.</text>
</comment>
<keyword evidence="11" id="KW-0443">Lipid metabolism</keyword>
<evidence type="ECO:0000256" key="9">
    <source>
        <dbReference type="ARBA" id="ARBA00022837"/>
    </source>
</evidence>
<evidence type="ECO:0000313" key="16">
    <source>
        <dbReference type="RefSeq" id="XP_011077688.1"/>
    </source>
</evidence>
<dbReference type="KEGG" id="sind:105161637"/>
<protein>
    <recommendedName>
        <fullName evidence="4">phospholipase A2</fullName>
        <ecNumber evidence="4">3.1.1.4</ecNumber>
    </recommendedName>
</protein>
<evidence type="ECO:0000256" key="8">
    <source>
        <dbReference type="ARBA" id="ARBA00022801"/>
    </source>
</evidence>
<name>A0A6I9T694_SESIN</name>
<dbReference type="GO" id="GO:0008289">
    <property type="term" value="F:lipid binding"/>
    <property type="evidence" value="ECO:0007669"/>
    <property type="project" value="TreeGrafter"/>
</dbReference>
<keyword evidence="6 13" id="KW-0479">Metal-binding</keyword>
<feature type="disulfide bond" evidence="14">
    <location>
        <begin position="98"/>
        <end position="118"/>
    </location>
</feature>
<keyword evidence="8" id="KW-0378">Hydrolase</keyword>
<dbReference type="FunCoup" id="A0A6I9T694">
    <property type="interactions" value="268"/>
</dbReference>
<dbReference type="FunFam" id="1.20.90.10:FF:000005">
    <property type="entry name" value="Secretory phospholipase A2"/>
    <property type="match status" value="1"/>
</dbReference>
<gene>
    <name evidence="16" type="primary">LOC105161637</name>
</gene>